<evidence type="ECO:0000256" key="2">
    <source>
        <dbReference type="RuleBase" id="RU000363"/>
    </source>
</evidence>
<organism evidence="4 5">
    <name type="scientific">Rosistilla ulvae</name>
    <dbReference type="NCBI Taxonomy" id="1930277"/>
    <lineage>
        <taxon>Bacteria</taxon>
        <taxon>Pseudomonadati</taxon>
        <taxon>Planctomycetota</taxon>
        <taxon>Planctomycetia</taxon>
        <taxon>Pirellulales</taxon>
        <taxon>Pirellulaceae</taxon>
        <taxon>Rosistilla</taxon>
    </lineage>
</organism>
<dbReference type="CDD" id="cd05233">
    <property type="entry name" value="SDR_c"/>
    <property type="match status" value="1"/>
</dbReference>
<evidence type="ECO:0000256" key="1">
    <source>
        <dbReference type="ARBA" id="ARBA00006484"/>
    </source>
</evidence>
<protein>
    <submittedName>
        <fullName evidence="4">3-oxoacyl-[acyl-carrier-protein] reductase FabG</fullName>
        <ecNumber evidence="4">1.1.1.100</ecNumber>
    </submittedName>
</protein>
<proteinExistence type="inferred from homology"/>
<dbReference type="PRINTS" id="PR00081">
    <property type="entry name" value="GDHRDH"/>
</dbReference>
<dbReference type="InterPro" id="IPR036291">
    <property type="entry name" value="NAD(P)-bd_dom_sf"/>
</dbReference>
<dbReference type="SMART" id="SM00822">
    <property type="entry name" value="PKS_KR"/>
    <property type="match status" value="1"/>
</dbReference>
<dbReference type="Pfam" id="PF00106">
    <property type="entry name" value="adh_short"/>
    <property type="match status" value="1"/>
</dbReference>
<dbReference type="EMBL" id="CP036261">
    <property type="protein sequence ID" value="QDS88685.1"/>
    <property type="molecule type" value="Genomic_DNA"/>
</dbReference>
<dbReference type="PRINTS" id="PR00080">
    <property type="entry name" value="SDRFAMILY"/>
</dbReference>
<dbReference type="Gene3D" id="3.40.50.720">
    <property type="entry name" value="NAD(P)-binding Rossmann-like Domain"/>
    <property type="match status" value="1"/>
</dbReference>
<comment type="similarity">
    <text evidence="1 2">Belongs to the short-chain dehydrogenases/reductases (SDR) family.</text>
</comment>
<dbReference type="InterPro" id="IPR057326">
    <property type="entry name" value="KR_dom"/>
</dbReference>
<evidence type="ECO:0000259" key="3">
    <source>
        <dbReference type="SMART" id="SM00822"/>
    </source>
</evidence>
<dbReference type="RefSeq" id="WP_145346066.1">
    <property type="nucleotide sequence ID" value="NZ_CP036261.1"/>
</dbReference>
<evidence type="ECO:0000313" key="5">
    <source>
        <dbReference type="Proteomes" id="UP000319557"/>
    </source>
</evidence>
<dbReference type="Proteomes" id="UP000319557">
    <property type="component" value="Chromosome"/>
</dbReference>
<dbReference type="OrthoDB" id="9804774at2"/>
<dbReference type="KEGG" id="ruv:EC9_28770"/>
<dbReference type="InterPro" id="IPR050259">
    <property type="entry name" value="SDR"/>
</dbReference>
<dbReference type="SUPFAM" id="SSF51735">
    <property type="entry name" value="NAD(P)-binding Rossmann-fold domains"/>
    <property type="match status" value="1"/>
</dbReference>
<dbReference type="PANTHER" id="PTHR42879">
    <property type="entry name" value="3-OXOACYL-(ACYL-CARRIER-PROTEIN) REDUCTASE"/>
    <property type="match status" value="1"/>
</dbReference>
<dbReference type="FunFam" id="3.40.50.720:FF:000084">
    <property type="entry name" value="Short-chain dehydrogenase reductase"/>
    <property type="match status" value="1"/>
</dbReference>
<dbReference type="AlphaFoldDB" id="A0A517M1D1"/>
<reference evidence="4 5" key="1">
    <citation type="submission" date="2019-02" db="EMBL/GenBank/DDBJ databases">
        <title>Deep-cultivation of Planctomycetes and their phenomic and genomic characterization uncovers novel biology.</title>
        <authorList>
            <person name="Wiegand S."/>
            <person name="Jogler M."/>
            <person name="Boedeker C."/>
            <person name="Pinto D."/>
            <person name="Vollmers J."/>
            <person name="Rivas-Marin E."/>
            <person name="Kohn T."/>
            <person name="Peeters S.H."/>
            <person name="Heuer A."/>
            <person name="Rast P."/>
            <person name="Oberbeckmann S."/>
            <person name="Bunk B."/>
            <person name="Jeske O."/>
            <person name="Meyerdierks A."/>
            <person name="Storesund J.E."/>
            <person name="Kallscheuer N."/>
            <person name="Luecker S."/>
            <person name="Lage O.M."/>
            <person name="Pohl T."/>
            <person name="Merkel B.J."/>
            <person name="Hornburger P."/>
            <person name="Mueller R.-W."/>
            <person name="Bruemmer F."/>
            <person name="Labrenz M."/>
            <person name="Spormann A.M."/>
            <person name="Op den Camp H."/>
            <person name="Overmann J."/>
            <person name="Amann R."/>
            <person name="Jetten M.S.M."/>
            <person name="Mascher T."/>
            <person name="Medema M.H."/>
            <person name="Devos D.P."/>
            <person name="Kaster A.-K."/>
            <person name="Ovreas L."/>
            <person name="Rohde M."/>
            <person name="Galperin M.Y."/>
            <person name="Jogler C."/>
        </authorList>
    </citation>
    <scope>NUCLEOTIDE SEQUENCE [LARGE SCALE GENOMIC DNA]</scope>
    <source>
        <strain evidence="4 5">EC9</strain>
    </source>
</reference>
<keyword evidence="5" id="KW-1185">Reference proteome</keyword>
<sequence>MDLGLKNKLAVITGSTSGIGQAIAKSLLDEGATVVINGRSQTSLDRAIKELGGGDSLHGVAADVSTADGCAALVAAAEAIAPIDILINNAGIFEPKPFAEISDEDWQRFYEVNVMSGVRMSRAVMGSMQQRGWGRIVFISSESAINIPTEMVHYGMTKTAQLSISRGLAKTLKDTGVTVNCVLPGPTWSEGVEQFVESLAGDQDIEQVKRDFFRDSRGGSLIQRFASVEEVASLVSYVVSQRASATTGAALRCDGGLVDTCF</sequence>
<dbReference type="GO" id="GO:0004316">
    <property type="term" value="F:3-oxoacyl-[acyl-carrier-protein] reductase (NADPH) activity"/>
    <property type="evidence" value="ECO:0007669"/>
    <property type="project" value="UniProtKB-EC"/>
</dbReference>
<gene>
    <name evidence="4" type="primary">fabG_3</name>
    <name evidence="4" type="ORF">EC9_28770</name>
</gene>
<dbReference type="InterPro" id="IPR002347">
    <property type="entry name" value="SDR_fam"/>
</dbReference>
<name>A0A517M1D1_9BACT</name>
<keyword evidence="4" id="KW-0560">Oxidoreductase</keyword>
<feature type="domain" description="Ketoreductase" evidence="3">
    <location>
        <begin position="8"/>
        <end position="191"/>
    </location>
</feature>
<dbReference type="EC" id="1.1.1.100" evidence="4"/>
<accession>A0A517M1D1</accession>
<evidence type="ECO:0000313" key="4">
    <source>
        <dbReference type="EMBL" id="QDS88685.1"/>
    </source>
</evidence>